<dbReference type="AlphaFoldDB" id="A0A8H7NZ72"/>
<feature type="region of interest" description="Disordered" evidence="1">
    <location>
        <begin position="197"/>
        <end position="276"/>
    </location>
</feature>
<feature type="region of interest" description="Disordered" evidence="1">
    <location>
        <begin position="104"/>
        <end position="130"/>
    </location>
</feature>
<name>A0A8H7NZ72_9APHY</name>
<dbReference type="Proteomes" id="UP000639403">
    <property type="component" value="Unassembled WGS sequence"/>
</dbReference>
<dbReference type="EMBL" id="JADOXO010000171">
    <property type="protein sequence ID" value="KAF9810504.1"/>
    <property type="molecule type" value="Genomic_DNA"/>
</dbReference>
<evidence type="ECO:0000256" key="1">
    <source>
        <dbReference type="SAM" id="MobiDB-lite"/>
    </source>
</evidence>
<feature type="compositionally biased region" description="Polar residues" evidence="1">
    <location>
        <begin position="199"/>
        <end position="208"/>
    </location>
</feature>
<sequence>MSASLLKGPGIKTHEVADDLESYMHVLNWLCLRFFKTSHVNLRSYVSDSYDLVTKVGKHRTGGHEKYQAIKDGRAMANLEEKEGTPLKHLVNTLARMCQDHYQMVDSSPSSEPGGDRPRRHPIITIGGASPDTYKMSDIYYPRTRKDEPKVKKDDPLVDHRLFIAAFLIACSAPASEFPAKEEDKFAFFKDIHTEHSRPSSLYQSSAGSKRRLTELVSSSSSSSDEEQEEPPEKRLKLRSTKANRLRGLPEETLSSINGDEVTEDEYETEDSGASS</sequence>
<accession>A0A8H7NZ72</accession>
<evidence type="ECO:0000313" key="3">
    <source>
        <dbReference type="Proteomes" id="UP000639403"/>
    </source>
</evidence>
<evidence type="ECO:0000313" key="2">
    <source>
        <dbReference type="EMBL" id="KAF9810504.1"/>
    </source>
</evidence>
<feature type="compositionally biased region" description="Acidic residues" evidence="1">
    <location>
        <begin position="261"/>
        <end position="276"/>
    </location>
</feature>
<protein>
    <recommendedName>
        <fullName evidence="4">Fungal-type protein kinase domain-containing protein</fullName>
    </recommendedName>
</protein>
<reference evidence="2" key="2">
    <citation type="journal article" name="Front. Microbiol.">
        <title>Degradative Capacity of Two Strains of Rhodonia placenta: From Phenotype to Genotype.</title>
        <authorList>
            <person name="Kolle M."/>
            <person name="Horta M.A.C."/>
            <person name="Nowrousian M."/>
            <person name="Ohm R.A."/>
            <person name="Benz J.P."/>
            <person name="Pilgard A."/>
        </authorList>
    </citation>
    <scope>NUCLEOTIDE SEQUENCE</scope>
    <source>
        <strain evidence="2">FPRL280</strain>
    </source>
</reference>
<evidence type="ECO:0008006" key="4">
    <source>
        <dbReference type="Google" id="ProtNLM"/>
    </source>
</evidence>
<reference evidence="2" key="1">
    <citation type="submission" date="2020-11" db="EMBL/GenBank/DDBJ databases">
        <authorList>
            <person name="Koelle M."/>
            <person name="Horta M.A.C."/>
            <person name="Nowrousian M."/>
            <person name="Ohm R.A."/>
            <person name="Benz P."/>
            <person name="Pilgard A."/>
        </authorList>
    </citation>
    <scope>NUCLEOTIDE SEQUENCE</scope>
    <source>
        <strain evidence="2">FPRL280</strain>
    </source>
</reference>
<proteinExistence type="predicted"/>
<feature type="compositionally biased region" description="Basic residues" evidence="1">
    <location>
        <begin position="236"/>
        <end position="245"/>
    </location>
</feature>
<organism evidence="2 3">
    <name type="scientific">Rhodonia placenta</name>
    <dbReference type="NCBI Taxonomy" id="104341"/>
    <lineage>
        <taxon>Eukaryota</taxon>
        <taxon>Fungi</taxon>
        <taxon>Dikarya</taxon>
        <taxon>Basidiomycota</taxon>
        <taxon>Agaricomycotina</taxon>
        <taxon>Agaricomycetes</taxon>
        <taxon>Polyporales</taxon>
        <taxon>Adustoporiaceae</taxon>
        <taxon>Rhodonia</taxon>
    </lineage>
</organism>
<comment type="caution">
    <text evidence="2">The sequence shown here is derived from an EMBL/GenBank/DDBJ whole genome shotgun (WGS) entry which is preliminary data.</text>
</comment>
<gene>
    <name evidence="2" type="ORF">IEO21_06899</name>
</gene>